<dbReference type="InterPro" id="IPR048020">
    <property type="entry name" value="Transpos_IS3"/>
</dbReference>
<dbReference type="InterPro" id="IPR036397">
    <property type="entry name" value="RNaseH_sf"/>
</dbReference>
<gene>
    <name evidence="3" type="ORF">J2S66_001973</name>
</gene>
<evidence type="ECO:0000313" key="4">
    <source>
        <dbReference type="Proteomes" id="UP001268819"/>
    </source>
</evidence>
<evidence type="ECO:0000256" key="1">
    <source>
        <dbReference type="ARBA" id="ARBA00002286"/>
    </source>
</evidence>
<name>A0ABU1PTY9_9PSEU</name>
<proteinExistence type="predicted"/>
<dbReference type="PANTHER" id="PTHR46889:SF4">
    <property type="entry name" value="TRANSPOSASE INSO FOR INSERTION SEQUENCE ELEMENT IS911B-RELATED"/>
    <property type="match status" value="1"/>
</dbReference>
<dbReference type="PROSITE" id="PS50994">
    <property type="entry name" value="INTEGRASE"/>
    <property type="match status" value="1"/>
</dbReference>
<dbReference type="Pfam" id="PF13333">
    <property type="entry name" value="rve_2"/>
    <property type="match status" value="1"/>
</dbReference>
<sequence>MTRSYRFISEHRAVFGVTRLCRVLGVRRPGFYEWLAAAPTRTERAKADERLAAEIAEVHAGHRGAYGRPRIVVALRRRGRRVNHKRVGRVMRERGVVGLTRRRRRSLTRPDAIAAPVPDLIGRDFTAPAPGRRLVGDITYLPTREGWLYLATVIDLHNREVVGHAMADHMRAELVRDALDLAVRRGLTSDDAVFHADRGSQYTSGLFRSALAGHGIRPSVGRTGSCFDNAVAESFFATLKTEIGTTVWETRDDARRDVFAYLGYYNHDRLHSTLGYRTPHEARVGYRQGLALVA</sequence>
<feature type="domain" description="Integrase catalytic" evidence="2">
    <location>
        <begin position="126"/>
        <end position="287"/>
    </location>
</feature>
<dbReference type="Gene3D" id="3.30.420.10">
    <property type="entry name" value="Ribonuclease H-like superfamily/Ribonuclease H"/>
    <property type="match status" value="1"/>
</dbReference>
<dbReference type="NCBIfam" id="NF033516">
    <property type="entry name" value="transpos_IS3"/>
    <property type="match status" value="1"/>
</dbReference>
<dbReference type="SUPFAM" id="SSF53098">
    <property type="entry name" value="Ribonuclease H-like"/>
    <property type="match status" value="1"/>
</dbReference>
<dbReference type="InterPro" id="IPR025948">
    <property type="entry name" value="HTH-like_dom"/>
</dbReference>
<reference evidence="3 4" key="1">
    <citation type="submission" date="2023-07" db="EMBL/GenBank/DDBJ databases">
        <title>Sequencing the genomes of 1000 actinobacteria strains.</title>
        <authorList>
            <person name="Klenk H.-P."/>
        </authorList>
    </citation>
    <scope>NUCLEOTIDE SEQUENCE [LARGE SCALE GENOMIC DNA]</scope>
    <source>
        <strain evidence="3 4">DSM 43749</strain>
    </source>
</reference>
<organism evidence="3 4">
    <name type="scientific">Saccharothrix longispora</name>
    <dbReference type="NCBI Taxonomy" id="33920"/>
    <lineage>
        <taxon>Bacteria</taxon>
        <taxon>Bacillati</taxon>
        <taxon>Actinomycetota</taxon>
        <taxon>Actinomycetes</taxon>
        <taxon>Pseudonocardiales</taxon>
        <taxon>Pseudonocardiaceae</taxon>
        <taxon>Saccharothrix</taxon>
    </lineage>
</organism>
<dbReference type="InterPro" id="IPR050900">
    <property type="entry name" value="Transposase_IS3/IS150/IS904"/>
</dbReference>
<dbReference type="PANTHER" id="PTHR46889">
    <property type="entry name" value="TRANSPOSASE INSF FOR INSERTION SEQUENCE IS3B-RELATED"/>
    <property type="match status" value="1"/>
</dbReference>
<dbReference type="Pfam" id="PF13276">
    <property type="entry name" value="HTH_21"/>
    <property type="match status" value="1"/>
</dbReference>
<dbReference type="Proteomes" id="UP001268819">
    <property type="component" value="Unassembled WGS sequence"/>
</dbReference>
<dbReference type="InterPro" id="IPR012337">
    <property type="entry name" value="RNaseH-like_sf"/>
</dbReference>
<comment type="function">
    <text evidence="1">Involved in the transposition of the insertion sequence.</text>
</comment>
<protein>
    <submittedName>
        <fullName evidence="3">Transposase InsO family protein</fullName>
    </submittedName>
</protein>
<dbReference type="RefSeq" id="WP_310306430.1">
    <property type="nucleotide sequence ID" value="NZ_BAAAXB010000001.1"/>
</dbReference>
<evidence type="ECO:0000313" key="3">
    <source>
        <dbReference type="EMBL" id="MDR6593589.1"/>
    </source>
</evidence>
<dbReference type="EMBL" id="JAVDSG010000001">
    <property type="protein sequence ID" value="MDR6593589.1"/>
    <property type="molecule type" value="Genomic_DNA"/>
</dbReference>
<evidence type="ECO:0000259" key="2">
    <source>
        <dbReference type="PROSITE" id="PS50994"/>
    </source>
</evidence>
<keyword evidence="4" id="KW-1185">Reference proteome</keyword>
<accession>A0ABU1PTY9</accession>
<dbReference type="Pfam" id="PF00665">
    <property type="entry name" value="rve"/>
    <property type="match status" value="1"/>
</dbReference>
<dbReference type="InterPro" id="IPR001584">
    <property type="entry name" value="Integrase_cat-core"/>
</dbReference>
<comment type="caution">
    <text evidence="3">The sequence shown here is derived from an EMBL/GenBank/DDBJ whole genome shotgun (WGS) entry which is preliminary data.</text>
</comment>